<organism evidence="1 2">
    <name type="scientific">Cirrhinus molitorella</name>
    <name type="common">mud carp</name>
    <dbReference type="NCBI Taxonomy" id="172907"/>
    <lineage>
        <taxon>Eukaryota</taxon>
        <taxon>Metazoa</taxon>
        <taxon>Chordata</taxon>
        <taxon>Craniata</taxon>
        <taxon>Vertebrata</taxon>
        <taxon>Euteleostomi</taxon>
        <taxon>Actinopterygii</taxon>
        <taxon>Neopterygii</taxon>
        <taxon>Teleostei</taxon>
        <taxon>Ostariophysi</taxon>
        <taxon>Cypriniformes</taxon>
        <taxon>Cyprinidae</taxon>
        <taxon>Labeoninae</taxon>
        <taxon>Labeonini</taxon>
        <taxon>Cirrhinus</taxon>
    </lineage>
</organism>
<dbReference type="Proteomes" id="UP001558613">
    <property type="component" value="Unassembled WGS sequence"/>
</dbReference>
<evidence type="ECO:0000313" key="1">
    <source>
        <dbReference type="EMBL" id="KAL1268831.1"/>
    </source>
</evidence>
<name>A0ABR3MW55_9TELE</name>
<accession>A0ABR3MW55</accession>
<sequence>MFIRHCPDKELSLVFKSKSAQSWTASEVQERLDEMLREQKATRRVACQQAAKVIEPVDNSPSLSPHRLETAMPATDNGALDKDKISSEGDAGQWLHGNYFACAVVPQLREAGVLDQELVPPSDIILVGCGGKQTCPVGMCDLKLEVYGLCFSVPVLIVSGQIDQLIVLVQCAENLIREMKSNDGFWRVLDKPDQSIQSEDCQFLRMLSSIERWRGMYIYKFGTLKSKSAGWFCRMSEHLGLGSAASGT</sequence>
<dbReference type="EMBL" id="JAYMGO010000009">
    <property type="protein sequence ID" value="KAL1268831.1"/>
    <property type="molecule type" value="Genomic_DNA"/>
</dbReference>
<comment type="caution">
    <text evidence="1">The sequence shown here is derived from an EMBL/GenBank/DDBJ whole genome shotgun (WGS) entry which is preliminary data.</text>
</comment>
<evidence type="ECO:0000313" key="2">
    <source>
        <dbReference type="Proteomes" id="UP001558613"/>
    </source>
</evidence>
<protein>
    <submittedName>
        <fullName evidence="1">Uncharacterized protein</fullName>
    </submittedName>
</protein>
<gene>
    <name evidence="1" type="ORF">QQF64_034194</name>
</gene>
<reference evidence="1 2" key="1">
    <citation type="submission" date="2023-09" db="EMBL/GenBank/DDBJ databases">
        <authorList>
            <person name="Wang M."/>
        </authorList>
    </citation>
    <scope>NUCLEOTIDE SEQUENCE [LARGE SCALE GENOMIC DNA]</scope>
    <source>
        <strain evidence="1">GT-2023</strain>
        <tissue evidence="1">Liver</tissue>
    </source>
</reference>
<proteinExistence type="predicted"/>
<keyword evidence="2" id="KW-1185">Reference proteome</keyword>